<evidence type="ECO:0000256" key="4">
    <source>
        <dbReference type="ARBA" id="ARBA00022502"/>
    </source>
</evidence>
<evidence type="ECO:0000256" key="1">
    <source>
        <dbReference type="ARBA" id="ARBA00004389"/>
    </source>
</evidence>
<evidence type="ECO:0000313" key="12">
    <source>
        <dbReference type="EMBL" id="KAK7044496.1"/>
    </source>
</evidence>
<proteinExistence type="inferred from homology"/>
<sequence>TRISAPGHENCTLNLRYELPPLIFVDPYAIRAGQPRQHYSYKYAGSLNPELPVFALGENDTQNSTLLRPVREQRRSKARPS</sequence>
<evidence type="ECO:0000256" key="10">
    <source>
        <dbReference type="RuleBase" id="RU366056"/>
    </source>
</evidence>
<keyword evidence="13" id="KW-1185">Reference proteome</keyword>
<evidence type="ECO:0000256" key="9">
    <source>
        <dbReference type="ARBA" id="ARBA00023180"/>
    </source>
</evidence>
<accession>A0AAW0CWE2</accession>
<keyword evidence="8" id="KW-0472">Membrane</keyword>
<comment type="pathway">
    <text evidence="2 10">Glycolipid biosynthesis; glycosylphosphatidylinositol-anchor biosynthesis.</text>
</comment>
<evidence type="ECO:0000256" key="3">
    <source>
        <dbReference type="ARBA" id="ARBA00010345"/>
    </source>
</evidence>
<dbReference type="GO" id="GO:0005789">
    <property type="term" value="C:endoplasmic reticulum membrane"/>
    <property type="evidence" value="ECO:0007669"/>
    <property type="project" value="UniProtKB-SubCell"/>
</dbReference>
<reference evidence="12 13" key="1">
    <citation type="journal article" date="2024" name="J Genomics">
        <title>Draft genome sequencing and assembly of Favolaschia claudopus CIRM-BRFM 2984 isolated from oak limbs.</title>
        <authorList>
            <person name="Navarro D."/>
            <person name="Drula E."/>
            <person name="Chaduli D."/>
            <person name="Cazenave R."/>
            <person name="Ahrendt S."/>
            <person name="Wang J."/>
            <person name="Lipzen A."/>
            <person name="Daum C."/>
            <person name="Barry K."/>
            <person name="Grigoriev I.V."/>
            <person name="Favel A."/>
            <person name="Rosso M.N."/>
            <person name="Martin F."/>
        </authorList>
    </citation>
    <scope>NUCLEOTIDE SEQUENCE [LARGE SCALE GENOMIC DNA]</scope>
    <source>
        <strain evidence="12 13">CIRM-BRFM 2984</strain>
    </source>
</reference>
<dbReference type="EMBL" id="JAWWNJ010000011">
    <property type="protein sequence ID" value="KAK7044496.1"/>
    <property type="molecule type" value="Genomic_DNA"/>
</dbReference>
<name>A0AAW0CWE2_9AGAR</name>
<dbReference type="Proteomes" id="UP001362999">
    <property type="component" value="Unassembled WGS sequence"/>
</dbReference>
<comment type="caution">
    <text evidence="12">The sequence shown here is derived from an EMBL/GenBank/DDBJ whole genome shotgun (WGS) entry which is preliminary data.</text>
</comment>
<comment type="similarity">
    <text evidence="3 10">Belongs to the PIGX family.</text>
</comment>
<keyword evidence="6 10" id="KW-0256">Endoplasmic reticulum</keyword>
<comment type="function">
    <text evidence="10">Required for proper folding and/or the stability of a subset of proteins in the endoplasmic reticulum. Component of glycosylphosphatidylinositol-mannosyltransferase 1 which transfers the first of the 4 mannoses in the GPI-anchor precursors during GPI-anchor biosynthesis. Probably acts by stabilizing the mannosyltransferase GPI14.</text>
</comment>
<keyword evidence="5" id="KW-0812">Transmembrane</keyword>
<protein>
    <recommendedName>
        <fullName evidence="10">Protein PBN1</fullName>
    </recommendedName>
</protein>
<keyword evidence="9" id="KW-0325">Glycoprotein</keyword>
<evidence type="ECO:0000256" key="8">
    <source>
        <dbReference type="ARBA" id="ARBA00023136"/>
    </source>
</evidence>
<evidence type="ECO:0000313" key="13">
    <source>
        <dbReference type="Proteomes" id="UP001362999"/>
    </source>
</evidence>
<evidence type="ECO:0000256" key="5">
    <source>
        <dbReference type="ARBA" id="ARBA00022692"/>
    </source>
</evidence>
<evidence type="ECO:0000256" key="6">
    <source>
        <dbReference type="ARBA" id="ARBA00022824"/>
    </source>
</evidence>
<gene>
    <name evidence="12" type="ORF">R3P38DRAFT_2879097</name>
</gene>
<dbReference type="GO" id="GO:0006506">
    <property type="term" value="P:GPI anchor biosynthetic process"/>
    <property type="evidence" value="ECO:0007669"/>
    <property type="project" value="UniProtKB-KW"/>
</dbReference>
<dbReference type="Pfam" id="PF08320">
    <property type="entry name" value="PIG-X"/>
    <property type="match status" value="1"/>
</dbReference>
<evidence type="ECO:0000256" key="11">
    <source>
        <dbReference type="SAM" id="MobiDB-lite"/>
    </source>
</evidence>
<feature type="non-terminal residue" evidence="12">
    <location>
        <position position="1"/>
    </location>
</feature>
<comment type="subcellular location">
    <subcellularLocation>
        <location evidence="1 10">Endoplasmic reticulum membrane</location>
        <topology evidence="1 10">Single-pass membrane protein</topology>
    </subcellularLocation>
</comment>
<dbReference type="AlphaFoldDB" id="A0AAW0CWE2"/>
<keyword evidence="4 10" id="KW-0337">GPI-anchor biosynthesis</keyword>
<dbReference type="InterPro" id="IPR013233">
    <property type="entry name" value="PIG-X/PBN1"/>
</dbReference>
<evidence type="ECO:0000256" key="7">
    <source>
        <dbReference type="ARBA" id="ARBA00022989"/>
    </source>
</evidence>
<keyword evidence="7" id="KW-1133">Transmembrane helix</keyword>
<organism evidence="12 13">
    <name type="scientific">Favolaschia claudopus</name>
    <dbReference type="NCBI Taxonomy" id="2862362"/>
    <lineage>
        <taxon>Eukaryota</taxon>
        <taxon>Fungi</taxon>
        <taxon>Dikarya</taxon>
        <taxon>Basidiomycota</taxon>
        <taxon>Agaricomycotina</taxon>
        <taxon>Agaricomycetes</taxon>
        <taxon>Agaricomycetidae</taxon>
        <taxon>Agaricales</taxon>
        <taxon>Marasmiineae</taxon>
        <taxon>Mycenaceae</taxon>
        <taxon>Favolaschia</taxon>
    </lineage>
</organism>
<evidence type="ECO:0000256" key="2">
    <source>
        <dbReference type="ARBA" id="ARBA00004687"/>
    </source>
</evidence>
<feature type="region of interest" description="Disordered" evidence="11">
    <location>
        <begin position="58"/>
        <end position="81"/>
    </location>
</feature>